<dbReference type="AlphaFoldDB" id="A0A381PKS7"/>
<name>A0A381PKS7_9ZZZZ</name>
<proteinExistence type="predicted"/>
<gene>
    <name evidence="2" type="ORF">METZ01_LOCUS20499</name>
</gene>
<organism evidence="2">
    <name type="scientific">marine metagenome</name>
    <dbReference type="NCBI Taxonomy" id="408172"/>
    <lineage>
        <taxon>unclassified sequences</taxon>
        <taxon>metagenomes</taxon>
        <taxon>ecological metagenomes</taxon>
    </lineage>
</organism>
<evidence type="ECO:0000256" key="1">
    <source>
        <dbReference type="SAM" id="MobiDB-lite"/>
    </source>
</evidence>
<protein>
    <submittedName>
        <fullName evidence="2">Uncharacterized protein</fullName>
    </submittedName>
</protein>
<accession>A0A381PKS7</accession>
<evidence type="ECO:0000313" key="2">
    <source>
        <dbReference type="EMBL" id="SUZ67645.1"/>
    </source>
</evidence>
<feature type="compositionally biased region" description="Basic and acidic residues" evidence="1">
    <location>
        <begin position="7"/>
        <end position="24"/>
    </location>
</feature>
<dbReference type="EMBL" id="UINC01001017">
    <property type="protein sequence ID" value="SUZ67645.1"/>
    <property type="molecule type" value="Genomic_DNA"/>
</dbReference>
<reference evidence="2" key="1">
    <citation type="submission" date="2018-05" db="EMBL/GenBank/DDBJ databases">
        <authorList>
            <person name="Lanie J.A."/>
            <person name="Ng W.-L."/>
            <person name="Kazmierczak K.M."/>
            <person name="Andrzejewski T.M."/>
            <person name="Davidsen T.M."/>
            <person name="Wayne K.J."/>
            <person name="Tettelin H."/>
            <person name="Glass J.I."/>
            <person name="Rusch D."/>
            <person name="Podicherti R."/>
            <person name="Tsui H.-C.T."/>
            <person name="Winkler M.E."/>
        </authorList>
    </citation>
    <scope>NUCLEOTIDE SEQUENCE</scope>
</reference>
<sequence>MAGSRTTFEKLQRDRAKKAKADAKRAKRMGKTPESGPLVYEDEDPVVDENAAQLDGNLDQEISAGDLLRLVEELQKRFDNEEIDFDEYEERKIELLARLPMD</sequence>
<feature type="region of interest" description="Disordered" evidence="1">
    <location>
        <begin position="1"/>
        <end position="41"/>
    </location>
</feature>